<proteinExistence type="predicted"/>
<dbReference type="Gene3D" id="3.40.50.150">
    <property type="entry name" value="Vaccinia Virus protein VP39"/>
    <property type="match status" value="1"/>
</dbReference>
<dbReference type="Gene3D" id="2.70.160.11">
    <property type="entry name" value="Hnrnp arginine n-methyltransferase1"/>
    <property type="match status" value="1"/>
</dbReference>
<evidence type="ECO:0000256" key="2">
    <source>
        <dbReference type="ARBA" id="ARBA00022679"/>
    </source>
</evidence>
<dbReference type="InterPro" id="IPR025799">
    <property type="entry name" value="Arg_MeTrfase"/>
</dbReference>
<dbReference type="CDD" id="cd02440">
    <property type="entry name" value="AdoMet_MTases"/>
    <property type="match status" value="1"/>
</dbReference>
<name>B4J2M2_DROGR</name>
<protein>
    <submittedName>
        <fullName evidence="7">GH16647</fullName>
    </submittedName>
</protein>
<dbReference type="GO" id="GO:0005634">
    <property type="term" value="C:nucleus"/>
    <property type="evidence" value="ECO:0007669"/>
    <property type="project" value="TreeGrafter"/>
</dbReference>
<dbReference type="STRING" id="7222.B4J2M2"/>
<gene>
    <name evidence="7" type="primary">Dgri\GH16647</name>
    <name evidence="7" type="ORF">Dgri_GH16647</name>
</gene>
<evidence type="ECO:0000259" key="5">
    <source>
        <dbReference type="Pfam" id="PF13649"/>
    </source>
</evidence>
<dbReference type="GO" id="GO:0042054">
    <property type="term" value="F:histone methyltransferase activity"/>
    <property type="evidence" value="ECO:0007669"/>
    <property type="project" value="TreeGrafter"/>
</dbReference>
<dbReference type="PANTHER" id="PTHR11006:SF124">
    <property type="entry name" value="ARGININE METHYLTRANSFERASE 1-RELATED"/>
    <property type="match status" value="1"/>
</dbReference>
<keyword evidence="3 4" id="KW-0949">S-adenosyl-L-methionine</keyword>
<feature type="domain" description="Protein arginine N-methyltransferase" evidence="6">
    <location>
        <begin position="159"/>
        <end position="317"/>
    </location>
</feature>
<accession>B4J2M2</accession>
<dbReference type="GO" id="GO:0032259">
    <property type="term" value="P:methylation"/>
    <property type="evidence" value="ECO:0007669"/>
    <property type="project" value="UniProtKB-KW"/>
</dbReference>
<evidence type="ECO:0000259" key="6">
    <source>
        <dbReference type="Pfam" id="PF22528"/>
    </source>
</evidence>
<organism evidence="8">
    <name type="scientific">Drosophila grimshawi</name>
    <name type="common">Hawaiian fruit fly</name>
    <name type="synonym">Idiomyia grimshawi</name>
    <dbReference type="NCBI Taxonomy" id="7222"/>
    <lineage>
        <taxon>Eukaryota</taxon>
        <taxon>Metazoa</taxon>
        <taxon>Ecdysozoa</taxon>
        <taxon>Arthropoda</taxon>
        <taxon>Hexapoda</taxon>
        <taxon>Insecta</taxon>
        <taxon>Pterygota</taxon>
        <taxon>Neoptera</taxon>
        <taxon>Endopterygota</taxon>
        <taxon>Diptera</taxon>
        <taxon>Brachycera</taxon>
        <taxon>Muscomorpha</taxon>
        <taxon>Ephydroidea</taxon>
        <taxon>Drosophilidae</taxon>
        <taxon>Drosophila</taxon>
        <taxon>Hawaiian Drosophila</taxon>
    </lineage>
</organism>
<evidence type="ECO:0000256" key="3">
    <source>
        <dbReference type="ARBA" id="ARBA00022691"/>
    </source>
</evidence>
<dbReference type="PhylomeDB" id="B4J2M2"/>
<evidence type="ECO:0000313" key="7">
    <source>
        <dbReference type="EMBL" id="EDV97107.1"/>
    </source>
</evidence>
<dbReference type="GO" id="GO:0035241">
    <property type="term" value="F:protein-arginine omega-N monomethyltransferase activity"/>
    <property type="evidence" value="ECO:0007669"/>
    <property type="project" value="TreeGrafter"/>
</dbReference>
<dbReference type="PROSITE" id="PS51678">
    <property type="entry name" value="SAM_MT_PRMT"/>
    <property type="match status" value="1"/>
</dbReference>
<dbReference type="HOGENOM" id="CLU_017375_1_0_1"/>
<dbReference type="SUPFAM" id="SSF53335">
    <property type="entry name" value="S-adenosyl-L-methionine-dependent methyltransferases"/>
    <property type="match status" value="1"/>
</dbReference>
<dbReference type="GO" id="GO:0035242">
    <property type="term" value="F:protein-arginine omega-N asymmetric methyltransferase activity"/>
    <property type="evidence" value="ECO:0007669"/>
    <property type="project" value="TreeGrafter"/>
</dbReference>
<dbReference type="PANTHER" id="PTHR11006">
    <property type="entry name" value="PROTEIN ARGININE N-METHYLTRANSFERASE"/>
    <property type="match status" value="1"/>
</dbReference>
<feature type="domain" description="Methyltransferase" evidence="5">
    <location>
        <begin position="58"/>
        <end position="153"/>
    </location>
</feature>
<evidence type="ECO:0000313" key="8">
    <source>
        <dbReference type="Proteomes" id="UP000001070"/>
    </source>
</evidence>
<keyword evidence="8" id="KW-1185">Reference proteome</keyword>
<keyword evidence="1 4" id="KW-0489">Methyltransferase</keyword>
<reference evidence="7 8" key="1">
    <citation type="journal article" date="2007" name="Nature">
        <title>Evolution of genes and genomes on the Drosophila phylogeny.</title>
        <authorList>
            <consortium name="Drosophila 12 Genomes Consortium"/>
            <person name="Clark A.G."/>
            <person name="Eisen M.B."/>
            <person name="Smith D.R."/>
            <person name="Bergman C.M."/>
            <person name="Oliver B."/>
            <person name="Markow T.A."/>
            <person name="Kaufman T.C."/>
            <person name="Kellis M."/>
            <person name="Gelbart W."/>
            <person name="Iyer V.N."/>
            <person name="Pollard D.A."/>
            <person name="Sackton T.B."/>
            <person name="Larracuente A.M."/>
            <person name="Singh N.D."/>
            <person name="Abad J.P."/>
            <person name="Abt D.N."/>
            <person name="Adryan B."/>
            <person name="Aguade M."/>
            <person name="Akashi H."/>
            <person name="Anderson W.W."/>
            <person name="Aquadro C.F."/>
            <person name="Ardell D.H."/>
            <person name="Arguello R."/>
            <person name="Artieri C.G."/>
            <person name="Barbash D.A."/>
            <person name="Barker D."/>
            <person name="Barsanti P."/>
            <person name="Batterham P."/>
            <person name="Batzoglou S."/>
            <person name="Begun D."/>
            <person name="Bhutkar A."/>
            <person name="Blanco E."/>
            <person name="Bosak S.A."/>
            <person name="Bradley R.K."/>
            <person name="Brand A.D."/>
            <person name="Brent M.R."/>
            <person name="Brooks A.N."/>
            <person name="Brown R.H."/>
            <person name="Butlin R.K."/>
            <person name="Caggese C."/>
            <person name="Calvi B.R."/>
            <person name="Bernardo de Carvalho A."/>
            <person name="Caspi A."/>
            <person name="Castrezana S."/>
            <person name="Celniker S.E."/>
            <person name="Chang J.L."/>
            <person name="Chapple C."/>
            <person name="Chatterji S."/>
            <person name="Chinwalla A."/>
            <person name="Civetta A."/>
            <person name="Clifton S.W."/>
            <person name="Comeron J.M."/>
            <person name="Costello J.C."/>
            <person name="Coyne J.A."/>
            <person name="Daub J."/>
            <person name="David R.G."/>
            <person name="Delcher A.L."/>
            <person name="Delehaunty K."/>
            <person name="Do C.B."/>
            <person name="Ebling H."/>
            <person name="Edwards K."/>
            <person name="Eickbush T."/>
            <person name="Evans J.D."/>
            <person name="Filipski A."/>
            <person name="Findeiss S."/>
            <person name="Freyhult E."/>
            <person name="Fulton L."/>
            <person name="Fulton R."/>
            <person name="Garcia A.C."/>
            <person name="Gardiner A."/>
            <person name="Garfield D.A."/>
            <person name="Garvin B.E."/>
            <person name="Gibson G."/>
            <person name="Gilbert D."/>
            <person name="Gnerre S."/>
            <person name="Godfrey J."/>
            <person name="Good R."/>
            <person name="Gotea V."/>
            <person name="Gravely B."/>
            <person name="Greenberg A.J."/>
            <person name="Griffiths-Jones S."/>
            <person name="Gross S."/>
            <person name="Guigo R."/>
            <person name="Gustafson E.A."/>
            <person name="Haerty W."/>
            <person name="Hahn M.W."/>
            <person name="Halligan D.L."/>
            <person name="Halpern A.L."/>
            <person name="Halter G.M."/>
            <person name="Han M.V."/>
            <person name="Heger A."/>
            <person name="Hillier L."/>
            <person name="Hinrichs A.S."/>
            <person name="Holmes I."/>
            <person name="Hoskins R.A."/>
            <person name="Hubisz M.J."/>
            <person name="Hultmark D."/>
            <person name="Huntley M.A."/>
            <person name="Jaffe D.B."/>
            <person name="Jagadeeshan S."/>
            <person name="Jeck W.R."/>
            <person name="Johnson J."/>
            <person name="Jones C.D."/>
            <person name="Jordan W.C."/>
            <person name="Karpen G.H."/>
            <person name="Kataoka E."/>
            <person name="Keightley P.D."/>
            <person name="Kheradpour P."/>
            <person name="Kirkness E.F."/>
            <person name="Koerich L.B."/>
            <person name="Kristiansen K."/>
            <person name="Kudrna D."/>
            <person name="Kulathinal R.J."/>
            <person name="Kumar S."/>
            <person name="Kwok R."/>
            <person name="Lander E."/>
            <person name="Langley C.H."/>
            <person name="Lapoint R."/>
            <person name="Lazzaro B.P."/>
            <person name="Lee S.J."/>
            <person name="Levesque L."/>
            <person name="Li R."/>
            <person name="Lin C.F."/>
            <person name="Lin M.F."/>
            <person name="Lindblad-Toh K."/>
            <person name="Llopart A."/>
            <person name="Long M."/>
            <person name="Low L."/>
            <person name="Lozovsky E."/>
            <person name="Lu J."/>
            <person name="Luo M."/>
            <person name="Machado C.A."/>
            <person name="Makalowski W."/>
            <person name="Marzo M."/>
            <person name="Matsuda M."/>
            <person name="Matzkin L."/>
            <person name="McAllister B."/>
            <person name="McBride C.S."/>
            <person name="McKernan B."/>
            <person name="McKernan K."/>
            <person name="Mendez-Lago M."/>
            <person name="Minx P."/>
            <person name="Mollenhauer M.U."/>
            <person name="Montooth K."/>
            <person name="Mount S.M."/>
            <person name="Mu X."/>
            <person name="Myers E."/>
            <person name="Negre B."/>
            <person name="Newfeld S."/>
            <person name="Nielsen R."/>
            <person name="Noor M.A."/>
            <person name="O'Grady P."/>
            <person name="Pachter L."/>
            <person name="Papaceit M."/>
            <person name="Parisi M.J."/>
            <person name="Parisi M."/>
            <person name="Parts L."/>
            <person name="Pedersen J.S."/>
            <person name="Pesole G."/>
            <person name="Phillippy A.M."/>
            <person name="Ponting C.P."/>
            <person name="Pop M."/>
            <person name="Porcelli D."/>
            <person name="Powell J.R."/>
            <person name="Prohaska S."/>
            <person name="Pruitt K."/>
            <person name="Puig M."/>
            <person name="Quesneville H."/>
            <person name="Ram K.R."/>
            <person name="Rand D."/>
            <person name="Rasmussen M.D."/>
            <person name="Reed L.K."/>
            <person name="Reenan R."/>
            <person name="Reily A."/>
            <person name="Remington K.A."/>
            <person name="Rieger T.T."/>
            <person name="Ritchie M.G."/>
            <person name="Robin C."/>
            <person name="Rogers Y.H."/>
            <person name="Rohde C."/>
            <person name="Rozas J."/>
            <person name="Rubenfield M.J."/>
            <person name="Ruiz A."/>
            <person name="Russo S."/>
            <person name="Salzberg S.L."/>
            <person name="Sanchez-Gracia A."/>
            <person name="Saranga D.J."/>
            <person name="Sato H."/>
            <person name="Schaeffer S.W."/>
            <person name="Schatz M.C."/>
            <person name="Schlenke T."/>
            <person name="Schwartz R."/>
            <person name="Segarra C."/>
            <person name="Singh R.S."/>
            <person name="Sirot L."/>
            <person name="Sirota M."/>
            <person name="Sisneros N.B."/>
            <person name="Smith C.D."/>
            <person name="Smith T.F."/>
            <person name="Spieth J."/>
            <person name="Stage D.E."/>
            <person name="Stark A."/>
            <person name="Stephan W."/>
            <person name="Strausberg R.L."/>
            <person name="Strempel S."/>
            <person name="Sturgill D."/>
            <person name="Sutton G."/>
            <person name="Sutton G.G."/>
            <person name="Tao W."/>
            <person name="Teichmann S."/>
            <person name="Tobari Y.N."/>
            <person name="Tomimura Y."/>
            <person name="Tsolas J.M."/>
            <person name="Valente V.L."/>
            <person name="Venter E."/>
            <person name="Venter J.C."/>
            <person name="Vicario S."/>
            <person name="Vieira F.G."/>
            <person name="Vilella A.J."/>
            <person name="Villasante A."/>
            <person name="Walenz B."/>
            <person name="Wang J."/>
            <person name="Wasserman M."/>
            <person name="Watts T."/>
            <person name="Wilson D."/>
            <person name="Wilson R.K."/>
            <person name="Wing R.A."/>
            <person name="Wolfner M.F."/>
            <person name="Wong A."/>
            <person name="Wong G.K."/>
            <person name="Wu C.I."/>
            <person name="Wu G."/>
            <person name="Yamamoto D."/>
            <person name="Yang H.P."/>
            <person name="Yang S.P."/>
            <person name="Yorke J.A."/>
            <person name="Yoshida K."/>
            <person name="Zdobnov E."/>
            <person name="Zhang P."/>
            <person name="Zhang Y."/>
            <person name="Zimin A.V."/>
            <person name="Baldwin J."/>
            <person name="Abdouelleil A."/>
            <person name="Abdulkadir J."/>
            <person name="Abebe A."/>
            <person name="Abera B."/>
            <person name="Abreu J."/>
            <person name="Acer S.C."/>
            <person name="Aftuck L."/>
            <person name="Alexander A."/>
            <person name="An P."/>
            <person name="Anderson E."/>
            <person name="Anderson S."/>
            <person name="Arachi H."/>
            <person name="Azer M."/>
            <person name="Bachantsang P."/>
            <person name="Barry A."/>
            <person name="Bayul T."/>
            <person name="Berlin A."/>
            <person name="Bessette D."/>
            <person name="Bloom T."/>
            <person name="Blye J."/>
            <person name="Boguslavskiy L."/>
            <person name="Bonnet C."/>
            <person name="Boukhgalter B."/>
            <person name="Bourzgui I."/>
            <person name="Brown A."/>
            <person name="Cahill P."/>
            <person name="Channer S."/>
            <person name="Cheshatsang Y."/>
            <person name="Chuda L."/>
            <person name="Citroen M."/>
            <person name="Collymore A."/>
            <person name="Cooke P."/>
            <person name="Costello M."/>
            <person name="D'Aco K."/>
            <person name="Daza R."/>
            <person name="De Haan G."/>
            <person name="DeGray S."/>
            <person name="DeMaso C."/>
            <person name="Dhargay N."/>
            <person name="Dooley K."/>
            <person name="Dooley E."/>
            <person name="Doricent M."/>
            <person name="Dorje P."/>
            <person name="Dorjee K."/>
            <person name="Dupes A."/>
            <person name="Elong R."/>
            <person name="Falk J."/>
            <person name="Farina A."/>
            <person name="Faro S."/>
            <person name="Ferguson D."/>
            <person name="Fisher S."/>
            <person name="Foley C.D."/>
            <person name="Franke A."/>
            <person name="Friedrich D."/>
            <person name="Gadbois L."/>
            <person name="Gearin G."/>
            <person name="Gearin C.R."/>
            <person name="Giannoukos G."/>
            <person name="Goode T."/>
            <person name="Graham J."/>
            <person name="Grandbois E."/>
            <person name="Grewal S."/>
            <person name="Gyaltsen K."/>
            <person name="Hafez N."/>
            <person name="Hagos B."/>
            <person name="Hall J."/>
            <person name="Henson C."/>
            <person name="Hollinger A."/>
            <person name="Honan T."/>
            <person name="Huard M.D."/>
            <person name="Hughes L."/>
            <person name="Hurhula B."/>
            <person name="Husby M.E."/>
            <person name="Kamat A."/>
            <person name="Kanga B."/>
            <person name="Kashin S."/>
            <person name="Khazanovich D."/>
            <person name="Kisner P."/>
            <person name="Lance K."/>
            <person name="Lara M."/>
            <person name="Lee W."/>
            <person name="Lennon N."/>
            <person name="Letendre F."/>
            <person name="LeVine R."/>
            <person name="Lipovsky A."/>
            <person name="Liu X."/>
            <person name="Liu J."/>
            <person name="Liu S."/>
            <person name="Lokyitsang T."/>
            <person name="Lokyitsang Y."/>
            <person name="Lubonja R."/>
            <person name="Lui A."/>
            <person name="MacDonald P."/>
            <person name="Magnisalis V."/>
            <person name="Maru K."/>
            <person name="Matthews C."/>
            <person name="McCusker W."/>
            <person name="McDonough S."/>
            <person name="Mehta T."/>
            <person name="Meldrim J."/>
            <person name="Meneus L."/>
            <person name="Mihai O."/>
            <person name="Mihalev A."/>
            <person name="Mihova T."/>
            <person name="Mittelman R."/>
            <person name="Mlenga V."/>
            <person name="Montmayeur A."/>
            <person name="Mulrain L."/>
            <person name="Navidi A."/>
            <person name="Naylor J."/>
            <person name="Negash T."/>
            <person name="Nguyen T."/>
            <person name="Nguyen N."/>
            <person name="Nicol R."/>
            <person name="Norbu C."/>
            <person name="Norbu N."/>
            <person name="Novod N."/>
            <person name="O'Neill B."/>
            <person name="Osman S."/>
            <person name="Markiewicz E."/>
            <person name="Oyono O.L."/>
            <person name="Patti C."/>
            <person name="Phunkhang P."/>
            <person name="Pierre F."/>
            <person name="Priest M."/>
            <person name="Raghuraman S."/>
            <person name="Rege F."/>
            <person name="Reyes R."/>
            <person name="Rise C."/>
            <person name="Rogov P."/>
            <person name="Ross K."/>
            <person name="Ryan E."/>
            <person name="Settipalli S."/>
            <person name="Shea T."/>
            <person name="Sherpa N."/>
            <person name="Shi L."/>
            <person name="Shih D."/>
            <person name="Sparrow T."/>
            <person name="Spaulding J."/>
            <person name="Stalker J."/>
            <person name="Stange-Thomann N."/>
            <person name="Stavropoulos S."/>
            <person name="Stone C."/>
            <person name="Strader C."/>
            <person name="Tesfaye S."/>
            <person name="Thomson T."/>
            <person name="Thoulutsang Y."/>
            <person name="Thoulutsang D."/>
            <person name="Topham K."/>
            <person name="Topping I."/>
            <person name="Tsamla T."/>
            <person name="Vassiliev H."/>
            <person name="Vo A."/>
            <person name="Wangchuk T."/>
            <person name="Wangdi T."/>
            <person name="Weiand M."/>
            <person name="Wilkinson J."/>
            <person name="Wilson A."/>
            <person name="Yadav S."/>
            <person name="Young G."/>
            <person name="Yu Q."/>
            <person name="Zembek L."/>
            <person name="Zhong D."/>
            <person name="Zimmer A."/>
            <person name="Zwirko Z."/>
            <person name="Jaffe D.B."/>
            <person name="Alvarez P."/>
            <person name="Brockman W."/>
            <person name="Butler J."/>
            <person name="Chin C."/>
            <person name="Gnerre S."/>
            <person name="Grabherr M."/>
            <person name="Kleber M."/>
            <person name="Mauceli E."/>
            <person name="MacCallum I."/>
        </authorList>
    </citation>
    <scope>NUCLEOTIDE SEQUENCE [LARGE SCALE GENOMIC DNA]</scope>
    <source>
        <strain evidence="8">Tucson 15287-2541.00</strain>
    </source>
</reference>
<dbReference type="AlphaFoldDB" id="B4J2M2"/>
<dbReference type="eggNOG" id="KOG1499">
    <property type="taxonomic scope" value="Eukaryota"/>
</dbReference>
<dbReference type="KEGG" id="dgr:6558987"/>
<dbReference type="OrthoDB" id="7852941at2759"/>
<dbReference type="Pfam" id="PF13649">
    <property type="entry name" value="Methyltransf_25"/>
    <property type="match status" value="1"/>
</dbReference>
<dbReference type="InParanoid" id="B4J2M2"/>
<dbReference type="EMBL" id="CH916366">
    <property type="protein sequence ID" value="EDV97107.1"/>
    <property type="molecule type" value="Genomic_DNA"/>
</dbReference>
<evidence type="ECO:0000256" key="4">
    <source>
        <dbReference type="PROSITE-ProRule" id="PRU01015"/>
    </source>
</evidence>
<dbReference type="Proteomes" id="UP000001070">
    <property type="component" value="Unassembled WGS sequence"/>
</dbReference>
<dbReference type="InterPro" id="IPR029063">
    <property type="entry name" value="SAM-dependent_MTases_sf"/>
</dbReference>
<sequence>MPKTDNKESRESLEDLISPETYAEFLQKHEFVLRDETTMLGFRSAIEANAEIFRNATVLEVNCGSGLLSLWAAQRGAARIIAVEPSCVWQVARRLVRENHLEHVIEVVQGSVEEMQLPPVDIIMSKWMGACLMYSSALESVIYARNMWLKPGGHIFPHVANLYIAAADKPRAQETQEEQQFWARYSGLDLTHAWNIKQRIPVVDAVDASQVLTQRQLLRRLDMQTLQREDLSFGVSFKLRTLRQSIASWFLLYFDFDFPSGESITTSPSAAVTQWKQSLFPIDSHLPLCVGDFLSGYFRVKRGNRHLNFDIDWSFRNELTSIKLHKQIYRMQGEGT</sequence>
<evidence type="ECO:0000256" key="1">
    <source>
        <dbReference type="ARBA" id="ARBA00022603"/>
    </source>
</evidence>
<keyword evidence="2 4" id="KW-0808">Transferase</keyword>
<dbReference type="InterPro" id="IPR041698">
    <property type="entry name" value="Methyltransf_25"/>
</dbReference>
<dbReference type="OMA" id="MGACLMY"/>
<dbReference type="InterPro" id="IPR055135">
    <property type="entry name" value="PRMT_dom"/>
</dbReference>
<dbReference type="Pfam" id="PF22528">
    <property type="entry name" value="PRMT_C"/>
    <property type="match status" value="1"/>
</dbReference>